<keyword evidence="6 12" id="KW-0418">Kinase</keyword>
<keyword evidence="10" id="KW-0812">Transmembrane</keyword>
<evidence type="ECO:0000256" key="7">
    <source>
        <dbReference type="ARBA" id="ARBA00022840"/>
    </source>
</evidence>
<keyword evidence="7" id="KW-0067">ATP-binding</keyword>
<evidence type="ECO:0000313" key="12">
    <source>
        <dbReference type="EMBL" id="MBP2330079.1"/>
    </source>
</evidence>
<evidence type="ECO:0000256" key="2">
    <source>
        <dbReference type="ARBA" id="ARBA00012438"/>
    </source>
</evidence>
<keyword evidence="4" id="KW-0808">Transferase</keyword>
<dbReference type="InterPro" id="IPR050482">
    <property type="entry name" value="Sensor_HK_TwoCompSys"/>
</dbReference>
<evidence type="ECO:0000256" key="8">
    <source>
        <dbReference type="ARBA" id="ARBA00023012"/>
    </source>
</evidence>
<keyword evidence="10" id="KW-0472">Membrane</keyword>
<dbReference type="EMBL" id="JAGINW010000001">
    <property type="protein sequence ID" value="MBP2330079.1"/>
    <property type="molecule type" value="Genomic_DNA"/>
</dbReference>
<comment type="caution">
    <text evidence="12">The sequence shown here is derived from an EMBL/GenBank/DDBJ whole genome shotgun (WGS) entry which is preliminary data.</text>
</comment>
<keyword evidence="10" id="KW-1133">Transmembrane helix</keyword>
<keyword evidence="3" id="KW-0597">Phosphoprotein</keyword>
<dbReference type="PANTHER" id="PTHR24421:SF10">
    <property type="entry name" value="NITRATE_NITRITE SENSOR PROTEIN NARQ"/>
    <property type="match status" value="1"/>
</dbReference>
<proteinExistence type="predicted"/>
<dbReference type="InterPro" id="IPR011712">
    <property type="entry name" value="Sig_transdc_His_kin_sub3_dim/P"/>
</dbReference>
<evidence type="ECO:0000256" key="5">
    <source>
        <dbReference type="ARBA" id="ARBA00022741"/>
    </source>
</evidence>
<reference evidence="12 13" key="1">
    <citation type="submission" date="2021-03" db="EMBL/GenBank/DDBJ databases">
        <title>Sequencing the genomes of 1000 actinobacteria strains.</title>
        <authorList>
            <person name="Klenk H.-P."/>
        </authorList>
    </citation>
    <scope>NUCLEOTIDE SEQUENCE [LARGE SCALE GENOMIC DNA]</scope>
    <source>
        <strain evidence="12 13">DSM 46670</strain>
    </source>
</reference>
<evidence type="ECO:0000313" key="13">
    <source>
        <dbReference type="Proteomes" id="UP001519332"/>
    </source>
</evidence>
<gene>
    <name evidence="12" type="ORF">JOF56_010464</name>
</gene>
<dbReference type="Pfam" id="PF07730">
    <property type="entry name" value="HisKA_3"/>
    <property type="match status" value="1"/>
</dbReference>
<dbReference type="GO" id="GO:0016301">
    <property type="term" value="F:kinase activity"/>
    <property type="evidence" value="ECO:0007669"/>
    <property type="project" value="UniProtKB-KW"/>
</dbReference>
<evidence type="ECO:0000256" key="4">
    <source>
        <dbReference type="ARBA" id="ARBA00022679"/>
    </source>
</evidence>
<feature type="transmembrane region" description="Helical" evidence="10">
    <location>
        <begin position="176"/>
        <end position="194"/>
    </location>
</feature>
<dbReference type="Proteomes" id="UP001519332">
    <property type="component" value="Unassembled WGS sequence"/>
</dbReference>
<keyword evidence="8" id="KW-0902">Two-component regulatory system</keyword>
<protein>
    <recommendedName>
        <fullName evidence="2">histidine kinase</fullName>
        <ecNumber evidence="2">2.7.13.3</ecNumber>
    </recommendedName>
</protein>
<evidence type="ECO:0000256" key="9">
    <source>
        <dbReference type="SAM" id="MobiDB-lite"/>
    </source>
</evidence>
<dbReference type="EC" id="2.7.13.3" evidence="2"/>
<dbReference type="CDD" id="cd16917">
    <property type="entry name" value="HATPase_UhpB-NarQ-NarX-like"/>
    <property type="match status" value="1"/>
</dbReference>
<evidence type="ECO:0000256" key="6">
    <source>
        <dbReference type="ARBA" id="ARBA00022777"/>
    </source>
</evidence>
<evidence type="ECO:0000256" key="10">
    <source>
        <dbReference type="SAM" id="Phobius"/>
    </source>
</evidence>
<dbReference type="Gene3D" id="1.20.5.1930">
    <property type="match status" value="1"/>
</dbReference>
<feature type="transmembrane region" description="Helical" evidence="10">
    <location>
        <begin position="145"/>
        <end position="169"/>
    </location>
</feature>
<feature type="region of interest" description="Disordered" evidence="9">
    <location>
        <begin position="1"/>
        <end position="40"/>
    </location>
</feature>
<organism evidence="12 13">
    <name type="scientific">Kibdelosporangium banguiense</name>
    <dbReference type="NCBI Taxonomy" id="1365924"/>
    <lineage>
        <taxon>Bacteria</taxon>
        <taxon>Bacillati</taxon>
        <taxon>Actinomycetota</taxon>
        <taxon>Actinomycetes</taxon>
        <taxon>Pseudonocardiales</taxon>
        <taxon>Pseudonocardiaceae</taxon>
        <taxon>Kibdelosporangium</taxon>
    </lineage>
</organism>
<feature type="domain" description="Signal transduction histidine kinase subgroup 3 dimerisation and phosphoacceptor" evidence="11">
    <location>
        <begin position="262"/>
        <end position="325"/>
    </location>
</feature>
<keyword evidence="5" id="KW-0547">Nucleotide-binding</keyword>
<keyword evidence="13" id="KW-1185">Reference proteome</keyword>
<feature type="transmembrane region" description="Helical" evidence="10">
    <location>
        <begin position="214"/>
        <end position="232"/>
    </location>
</feature>
<dbReference type="PANTHER" id="PTHR24421">
    <property type="entry name" value="NITRATE/NITRITE SENSOR PROTEIN NARX-RELATED"/>
    <property type="match status" value="1"/>
</dbReference>
<feature type="transmembrane region" description="Helical" evidence="10">
    <location>
        <begin position="96"/>
        <end position="118"/>
    </location>
</feature>
<evidence type="ECO:0000259" key="11">
    <source>
        <dbReference type="Pfam" id="PF07730"/>
    </source>
</evidence>
<evidence type="ECO:0000256" key="3">
    <source>
        <dbReference type="ARBA" id="ARBA00022553"/>
    </source>
</evidence>
<dbReference type="RefSeq" id="WP_245378766.1">
    <property type="nucleotide sequence ID" value="NZ_JAGINW010000001.1"/>
</dbReference>
<evidence type="ECO:0000256" key="1">
    <source>
        <dbReference type="ARBA" id="ARBA00000085"/>
    </source>
</evidence>
<dbReference type="SUPFAM" id="SSF55874">
    <property type="entry name" value="ATPase domain of HSP90 chaperone/DNA topoisomerase II/histidine kinase"/>
    <property type="match status" value="1"/>
</dbReference>
<sequence>MPRQRHRPAEEHGGATSPSDVPRQRDGGSPMRSPATGGSALQLPIHEDTQAKPRGSTVVTHTLTAGHAGEVTHQVTRARNPYASLDRFRKIHRHPVAKGIALDALAVIVAVLDVWLVIPEKAQPYSIVLSGVACTAMVLRRRFPFLAVLITVPGFLAGWAQLAAMIALGTLAARKLWMWQTMLAGALVWLSRYVTWPLSDFVELSWRKHVLNGMYGILVAGMPIAIGLLLALRKQLSARLVELAESREREQQLHEQTIRAAERASLAREMHDVVSHQVTLIAMQAGALAVSAHDEESRQGANTIRQLSKRTLDELRDLVGVLRSGAVDDGVHPGLEELTQLLRNSEVPVELAEQVVPDSVPPAVSRAAYRTVQEALTNIHKHSGGAKAVIRLFPCGSALIVEIVNAQPDLNSASLSGRLPSGGHGLLGVRERAVLLGGTFHAGHTPEGGFRVCVTYPLES</sequence>
<accession>A0ABS4U099</accession>
<dbReference type="InterPro" id="IPR036890">
    <property type="entry name" value="HATPase_C_sf"/>
</dbReference>
<name>A0ABS4U099_9PSEU</name>
<comment type="catalytic activity">
    <reaction evidence="1">
        <text>ATP + protein L-histidine = ADP + protein N-phospho-L-histidine.</text>
        <dbReference type="EC" id="2.7.13.3"/>
    </reaction>
</comment>
<dbReference type="Gene3D" id="3.30.565.10">
    <property type="entry name" value="Histidine kinase-like ATPase, C-terminal domain"/>
    <property type="match status" value="1"/>
</dbReference>